<dbReference type="InterPro" id="IPR015500">
    <property type="entry name" value="Peptidase_S8_subtilisin-rel"/>
</dbReference>
<evidence type="ECO:0000256" key="6">
    <source>
        <dbReference type="SAM" id="MobiDB-lite"/>
    </source>
</evidence>
<dbReference type="PANTHER" id="PTHR43806:SF11">
    <property type="entry name" value="CEREVISIN-RELATED"/>
    <property type="match status" value="1"/>
</dbReference>
<reference evidence="8 9" key="1">
    <citation type="journal article" date="2019" name="Int. J. Syst. Evol. Microbiol.">
        <title>The Global Catalogue of Microorganisms (GCM) 10K type strain sequencing project: providing services to taxonomists for standard genome sequencing and annotation.</title>
        <authorList>
            <consortium name="The Broad Institute Genomics Platform"/>
            <consortium name="The Broad Institute Genome Sequencing Center for Infectious Disease"/>
            <person name="Wu L."/>
            <person name="Ma J."/>
        </authorList>
    </citation>
    <scope>NUCLEOTIDE SEQUENCE [LARGE SCALE GENOMIC DNA]</scope>
    <source>
        <strain evidence="8 9">DT72</strain>
    </source>
</reference>
<evidence type="ECO:0000256" key="1">
    <source>
        <dbReference type="ARBA" id="ARBA00011073"/>
    </source>
</evidence>
<keyword evidence="4" id="KW-0720">Serine protease</keyword>
<evidence type="ECO:0000256" key="4">
    <source>
        <dbReference type="ARBA" id="ARBA00022825"/>
    </source>
</evidence>
<comment type="caution">
    <text evidence="5">Lacks conserved residue(s) required for the propagation of feature annotation.</text>
</comment>
<dbReference type="GO" id="GO:0008236">
    <property type="term" value="F:serine-type peptidase activity"/>
    <property type="evidence" value="ECO:0007669"/>
    <property type="project" value="UniProtKB-KW"/>
</dbReference>
<dbReference type="AlphaFoldDB" id="A0ABD5WNE3"/>
<comment type="caution">
    <text evidence="8">The sequence shown here is derived from an EMBL/GenBank/DDBJ whole genome shotgun (WGS) entry which is preliminary data.</text>
</comment>
<evidence type="ECO:0000256" key="2">
    <source>
        <dbReference type="ARBA" id="ARBA00022670"/>
    </source>
</evidence>
<dbReference type="RefSeq" id="WP_382209841.1">
    <property type="nucleotide sequence ID" value="NZ_JBHSZH010000005.1"/>
</dbReference>
<dbReference type="Gene3D" id="3.40.50.200">
    <property type="entry name" value="Peptidase S8/S53 domain"/>
    <property type="match status" value="2"/>
</dbReference>
<name>A0ABD5WNE3_9EURY</name>
<organism evidence="8 9">
    <name type="scientific">Halorussus caseinilyticus</name>
    <dbReference type="NCBI Taxonomy" id="3034025"/>
    <lineage>
        <taxon>Archaea</taxon>
        <taxon>Methanobacteriati</taxon>
        <taxon>Methanobacteriota</taxon>
        <taxon>Stenosarchaea group</taxon>
        <taxon>Halobacteria</taxon>
        <taxon>Halobacteriales</taxon>
        <taxon>Haladaptataceae</taxon>
        <taxon>Halorussus</taxon>
    </lineage>
</organism>
<dbReference type="PANTHER" id="PTHR43806">
    <property type="entry name" value="PEPTIDASE S8"/>
    <property type="match status" value="1"/>
</dbReference>
<dbReference type="EMBL" id="JBHSZH010000005">
    <property type="protein sequence ID" value="MFC7080739.1"/>
    <property type="molecule type" value="Genomic_DNA"/>
</dbReference>
<proteinExistence type="inferred from homology"/>
<dbReference type="InterPro" id="IPR036852">
    <property type="entry name" value="Peptidase_S8/S53_dom_sf"/>
</dbReference>
<evidence type="ECO:0000256" key="5">
    <source>
        <dbReference type="PROSITE-ProRule" id="PRU01240"/>
    </source>
</evidence>
<evidence type="ECO:0000259" key="7">
    <source>
        <dbReference type="Pfam" id="PF00082"/>
    </source>
</evidence>
<accession>A0ABD5WNE3</accession>
<dbReference type="InterPro" id="IPR050131">
    <property type="entry name" value="Peptidase_S8_subtilisin-like"/>
</dbReference>
<dbReference type="Pfam" id="PF00082">
    <property type="entry name" value="Peptidase_S8"/>
    <property type="match status" value="1"/>
</dbReference>
<gene>
    <name evidence="8" type="ORF">ACFQJ6_12100</name>
</gene>
<keyword evidence="2" id="KW-0645">Protease</keyword>
<keyword evidence="3" id="KW-0378">Hydrolase</keyword>
<comment type="similarity">
    <text evidence="1 5">Belongs to the peptidase S8 family.</text>
</comment>
<sequence>MHAAGVTGANVSVGVVGVTGFDPGDASLEGRVTDSRSFAAGETIRNGGQNDHGTAAASLVARTAPDADLYLASFDTAEGFRDAVAWLVDSDVDVIVAPVSFYGKVGDGSSAVARVADRTADRGVAFVAPVGNLGRGHWRDRFAPNRRGTHRFEGGLRNYLVGDSRRLALWLSWDDCESCEFSMELYRSDGTDARLVARSRPYAGDATPNERIVARIDPQATYYYAVRGSRNATGTPLEVSSPTHGFQFRERAGSVVAPATADDALAVGAYDAKRERVEPFSSAGPVAGDRPGVDVIAPDRLRAASEPGGLVGSSAAAPYVAGVVALVLDANPALEPGAVETLLERTAFDAGRPGTDPVAGHGLVAPERAVERGRNATA</sequence>
<feature type="compositionally biased region" description="Basic and acidic residues" evidence="6">
    <location>
        <begin position="368"/>
        <end position="378"/>
    </location>
</feature>
<dbReference type="SUPFAM" id="SSF52743">
    <property type="entry name" value="Subtilisin-like"/>
    <property type="match status" value="1"/>
</dbReference>
<feature type="region of interest" description="Disordered" evidence="6">
    <location>
        <begin position="351"/>
        <end position="378"/>
    </location>
</feature>
<evidence type="ECO:0000313" key="8">
    <source>
        <dbReference type="EMBL" id="MFC7080739.1"/>
    </source>
</evidence>
<evidence type="ECO:0000313" key="9">
    <source>
        <dbReference type="Proteomes" id="UP001596407"/>
    </source>
</evidence>
<dbReference type="PROSITE" id="PS51892">
    <property type="entry name" value="SUBTILASE"/>
    <property type="match status" value="1"/>
</dbReference>
<dbReference type="InterPro" id="IPR000209">
    <property type="entry name" value="Peptidase_S8/S53_dom"/>
</dbReference>
<evidence type="ECO:0000256" key="3">
    <source>
        <dbReference type="ARBA" id="ARBA00022801"/>
    </source>
</evidence>
<feature type="domain" description="Peptidase S8/S53" evidence="7">
    <location>
        <begin position="250"/>
        <end position="362"/>
    </location>
</feature>
<keyword evidence="9" id="KW-1185">Reference proteome</keyword>
<dbReference type="PRINTS" id="PR00723">
    <property type="entry name" value="SUBTILISIN"/>
</dbReference>
<protein>
    <submittedName>
        <fullName evidence="8">S8 family serine peptidase</fullName>
    </submittedName>
</protein>
<dbReference type="Proteomes" id="UP001596407">
    <property type="component" value="Unassembled WGS sequence"/>
</dbReference>
<dbReference type="GO" id="GO:0006508">
    <property type="term" value="P:proteolysis"/>
    <property type="evidence" value="ECO:0007669"/>
    <property type="project" value="UniProtKB-KW"/>
</dbReference>